<dbReference type="FunFam" id="1.10.357.140:FF:000002">
    <property type="entry name" value="4-hydroxybenzoate octaprenyltransferase"/>
    <property type="match status" value="1"/>
</dbReference>
<keyword evidence="9 12" id="KW-0460">Magnesium</keyword>
<evidence type="ECO:0000256" key="8">
    <source>
        <dbReference type="ARBA" id="ARBA00022692"/>
    </source>
</evidence>
<protein>
    <recommendedName>
        <fullName evidence="12 13">4-hydroxybenzoate octaprenyltransferase</fullName>
        <ecNumber evidence="12 13">2.5.1.39</ecNumber>
    </recommendedName>
    <alternativeName>
        <fullName evidence="12">4-HB polyprenyltransferase</fullName>
    </alternativeName>
</protein>
<keyword evidence="5 12" id="KW-0997">Cell inner membrane</keyword>
<organism evidence="14 15">
    <name type="scientific">Marinibactrum halimedae</name>
    <dbReference type="NCBI Taxonomy" id="1444977"/>
    <lineage>
        <taxon>Bacteria</taxon>
        <taxon>Pseudomonadati</taxon>
        <taxon>Pseudomonadota</taxon>
        <taxon>Gammaproteobacteria</taxon>
        <taxon>Cellvibrionales</taxon>
        <taxon>Cellvibrionaceae</taxon>
        <taxon>Marinibactrum</taxon>
    </lineage>
</organism>
<dbReference type="EMBL" id="BSPD01000103">
    <property type="protein sequence ID" value="GLS28275.1"/>
    <property type="molecule type" value="Genomic_DNA"/>
</dbReference>
<dbReference type="Proteomes" id="UP001156870">
    <property type="component" value="Unassembled WGS sequence"/>
</dbReference>
<evidence type="ECO:0000256" key="1">
    <source>
        <dbReference type="ARBA" id="ARBA00001946"/>
    </source>
</evidence>
<dbReference type="HAMAP" id="MF_01635">
    <property type="entry name" value="UbiA"/>
    <property type="match status" value="1"/>
</dbReference>
<reference evidence="14 15" key="1">
    <citation type="journal article" date="2014" name="Int. J. Syst. Evol. Microbiol.">
        <title>Complete genome sequence of Corynebacterium casei LMG S-19264T (=DSM 44701T), isolated from a smear-ripened cheese.</title>
        <authorList>
            <consortium name="US DOE Joint Genome Institute (JGI-PGF)"/>
            <person name="Walter F."/>
            <person name="Albersmeier A."/>
            <person name="Kalinowski J."/>
            <person name="Ruckert C."/>
        </authorList>
    </citation>
    <scope>NUCLEOTIDE SEQUENCE [LARGE SCALE GENOMIC DNA]</scope>
    <source>
        <strain evidence="14 15">NBRC 110095</strain>
    </source>
</reference>
<sequence>MAHSPRSIQQRLSGYILLMRLDKPIGSLLLLWPTLAALWLAADQHPDWGNIIIFTLGVVLMRSAGCVINDYADRKVDGQVERTHQRPLVTGKVSSREAIVLFFSLCLAAFVLVLFTNTITVYWSFGAVALAAMYPFAKRYTHLPQVVLGAAFSWAIPMAFAAQTGSVPSGAWLFFAAHLLWVVAYDTFYAMVDRNDDVHAGIKSTAILFGEQDRVITAALQGLVLIGMVMIGHQFALTWPYFCAIAGISGLFAYQQILIRHRERAACFKAFLNNSWVGLIWFLGVVASRLIG</sequence>
<feature type="transmembrane region" description="Helical" evidence="12">
    <location>
        <begin position="21"/>
        <end position="42"/>
    </location>
</feature>
<keyword evidence="7 12" id="KW-0831">Ubiquinone biosynthesis</keyword>
<evidence type="ECO:0000256" key="10">
    <source>
        <dbReference type="ARBA" id="ARBA00022989"/>
    </source>
</evidence>
<keyword evidence="4 12" id="KW-1003">Cell membrane</keyword>
<keyword evidence="8 12" id="KW-0812">Transmembrane</keyword>
<evidence type="ECO:0000256" key="5">
    <source>
        <dbReference type="ARBA" id="ARBA00022519"/>
    </source>
</evidence>
<evidence type="ECO:0000256" key="11">
    <source>
        <dbReference type="ARBA" id="ARBA00023136"/>
    </source>
</evidence>
<comment type="similarity">
    <text evidence="3 12">Belongs to the UbiA prenyltransferase family.</text>
</comment>
<dbReference type="GO" id="GO:0008412">
    <property type="term" value="F:4-hydroxybenzoate polyprenyltransferase activity"/>
    <property type="evidence" value="ECO:0007669"/>
    <property type="project" value="UniProtKB-UniRule"/>
</dbReference>
<evidence type="ECO:0000256" key="7">
    <source>
        <dbReference type="ARBA" id="ARBA00022688"/>
    </source>
</evidence>
<dbReference type="PANTHER" id="PTHR11048">
    <property type="entry name" value="PRENYLTRANSFERASES"/>
    <property type="match status" value="1"/>
</dbReference>
<comment type="subcellular location">
    <subcellularLocation>
        <location evidence="12">Cell inner membrane</location>
        <topology evidence="12">Multi-pass membrane protein</topology>
    </subcellularLocation>
    <subcellularLocation>
        <location evidence="2">Membrane</location>
        <topology evidence="2">Multi-pass membrane protein</topology>
    </subcellularLocation>
</comment>
<dbReference type="Gene3D" id="1.20.120.1780">
    <property type="entry name" value="UbiA prenyltransferase"/>
    <property type="match status" value="1"/>
</dbReference>
<dbReference type="InterPro" id="IPR044878">
    <property type="entry name" value="UbiA_sf"/>
</dbReference>
<evidence type="ECO:0000313" key="14">
    <source>
        <dbReference type="EMBL" id="GLS28275.1"/>
    </source>
</evidence>
<dbReference type="Gene3D" id="1.10.357.140">
    <property type="entry name" value="UbiA prenyltransferase"/>
    <property type="match status" value="1"/>
</dbReference>
<dbReference type="NCBIfam" id="TIGR01474">
    <property type="entry name" value="ubiA_proteo"/>
    <property type="match status" value="1"/>
</dbReference>
<comment type="catalytic activity">
    <reaction evidence="12">
        <text>all-trans-octaprenyl diphosphate + 4-hydroxybenzoate = 4-hydroxy-3-(all-trans-octaprenyl)benzoate + diphosphate</text>
        <dbReference type="Rhea" id="RHEA:27782"/>
        <dbReference type="ChEBI" id="CHEBI:1617"/>
        <dbReference type="ChEBI" id="CHEBI:17879"/>
        <dbReference type="ChEBI" id="CHEBI:33019"/>
        <dbReference type="ChEBI" id="CHEBI:57711"/>
        <dbReference type="EC" id="2.5.1.39"/>
    </reaction>
</comment>
<keyword evidence="15" id="KW-1185">Reference proteome</keyword>
<evidence type="ECO:0000256" key="4">
    <source>
        <dbReference type="ARBA" id="ARBA00022475"/>
    </source>
</evidence>
<dbReference type="InterPro" id="IPR006370">
    <property type="entry name" value="HB_polyprenyltransferase-like"/>
</dbReference>
<dbReference type="InterPro" id="IPR000537">
    <property type="entry name" value="UbiA_prenyltransferase"/>
</dbReference>
<keyword evidence="6 12" id="KW-0808">Transferase</keyword>
<evidence type="ECO:0000256" key="13">
    <source>
        <dbReference type="NCBIfam" id="TIGR01474"/>
    </source>
</evidence>
<dbReference type="EC" id="2.5.1.39" evidence="12 13"/>
<proteinExistence type="inferred from homology"/>
<comment type="function">
    <text evidence="12">Catalyzes the prenylation of para-hydroxybenzoate (PHB) with an all-trans polyprenyl group. Mediates the second step in the final reaction sequence of ubiquinone-8 (UQ-8) biosynthesis, which is the condensation of the polyisoprenoid side chain with PHB, generating the first membrane-bound Q intermediate 3-octaprenyl-4-hydroxybenzoate.</text>
</comment>
<dbReference type="CDD" id="cd13959">
    <property type="entry name" value="PT_UbiA_COQ2"/>
    <property type="match status" value="1"/>
</dbReference>
<keyword evidence="10 12" id="KW-1133">Transmembrane helix</keyword>
<comment type="pathway">
    <text evidence="12">Cofactor biosynthesis; ubiquinone biosynthesis.</text>
</comment>
<evidence type="ECO:0000256" key="2">
    <source>
        <dbReference type="ARBA" id="ARBA00004141"/>
    </source>
</evidence>
<keyword evidence="11 12" id="KW-0472">Membrane</keyword>
<evidence type="ECO:0000256" key="12">
    <source>
        <dbReference type="HAMAP-Rule" id="MF_01635"/>
    </source>
</evidence>
<evidence type="ECO:0000313" key="15">
    <source>
        <dbReference type="Proteomes" id="UP001156870"/>
    </source>
</evidence>
<evidence type="ECO:0000256" key="9">
    <source>
        <dbReference type="ARBA" id="ARBA00022842"/>
    </source>
</evidence>
<feature type="transmembrane region" description="Helical" evidence="12">
    <location>
        <begin position="239"/>
        <end position="259"/>
    </location>
</feature>
<dbReference type="PANTHER" id="PTHR11048:SF28">
    <property type="entry name" value="4-HYDROXYBENZOATE POLYPRENYLTRANSFERASE, MITOCHONDRIAL"/>
    <property type="match status" value="1"/>
</dbReference>
<feature type="transmembrane region" description="Helical" evidence="12">
    <location>
        <begin position="146"/>
        <end position="165"/>
    </location>
</feature>
<evidence type="ECO:0000256" key="3">
    <source>
        <dbReference type="ARBA" id="ARBA00005985"/>
    </source>
</evidence>
<feature type="transmembrane region" description="Helical" evidence="12">
    <location>
        <begin position="171"/>
        <end position="192"/>
    </location>
</feature>
<dbReference type="Pfam" id="PF01040">
    <property type="entry name" value="UbiA"/>
    <property type="match status" value="1"/>
</dbReference>
<gene>
    <name evidence="12 14" type="primary">ubiA</name>
    <name evidence="14" type="ORF">GCM10007877_39940</name>
</gene>
<accession>A0AA37T709</accession>
<comment type="cofactor">
    <cofactor evidence="1 12">
        <name>Mg(2+)</name>
        <dbReference type="ChEBI" id="CHEBI:18420"/>
    </cofactor>
</comment>
<dbReference type="InterPro" id="IPR039653">
    <property type="entry name" value="Prenyltransferase"/>
</dbReference>
<name>A0AA37T709_9GAMM</name>
<evidence type="ECO:0000256" key="6">
    <source>
        <dbReference type="ARBA" id="ARBA00022679"/>
    </source>
</evidence>
<dbReference type="GO" id="GO:0006744">
    <property type="term" value="P:ubiquinone biosynthetic process"/>
    <property type="evidence" value="ECO:0007669"/>
    <property type="project" value="UniProtKB-UniRule"/>
</dbReference>
<dbReference type="AlphaFoldDB" id="A0AA37T709"/>
<dbReference type="FunFam" id="1.20.120.1780:FF:000001">
    <property type="entry name" value="4-hydroxybenzoate octaprenyltransferase"/>
    <property type="match status" value="1"/>
</dbReference>
<feature type="transmembrane region" description="Helical" evidence="12">
    <location>
        <begin position="48"/>
        <end position="72"/>
    </location>
</feature>
<dbReference type="GO" id="GO:0005886">
    <property type="term" value="C:plasma membrane"/>
    <property type="evidence" value="ECO:0007669"/>
    <property type="project" value="UniProtKB-SubCell"/>
</dbReference>
<comment type="caution">
    <text evidence="14">The sequence shown here is derived from an EMBL/GenBank/DDBJ whole genome shotgun (WGS) entry which is preliminary data.</text>
</comment>
<feature type="transmembrane region" description="Helical" evidence="12">
    <location>
        <begin position="93"/>
        <end position="115"/>
    </location>
</feature>
<feature type="transmembrane region" description="Helical" evidence="12">
    <location>
        <begin position="271"/>
        <end position="291"/>
    </location>
</feature>